<organism evidence="13 14">
    <name type="scientific">Cryptolaemus montrouzieri</name>
    <dbReference type="NCBI Taxonomy" id="559131"/>
    <lineage>
        <taxon>Eukaryota</taxon>
        <taxon>Metazoa</taxon>
        <taxon>Ecdysozoa</taxon>
        <taxon>Arthropoda</taxon>
        <taxon>Hexapoda</taxon>
        <taxon>Insecta</taxon>
        <taxon>Pterygota</taxon>
        <taxon>Neoptera</taxon>
        <taxon>Endopterygota</taxon>
        <taxon>Coleoptera</taxon>
        <taxon>Polyphaga</taxon>
        <taxon>Cucujiformia</taxon>
        <taxon>Coccinelloidea</taxon>
        <taxon>Coccinellidae</taxon>
        <taxon>Scymninae</taxon>
        <taxon>Scymnini</taxon>
        <taxon>Cryptolaemus</taxon>
    </lineage>
</organism>
<evidence type="ECO:0000313" key="14">
    <source>
        <dbReference type="Proteomes" id="UP001516400"/>
    </source>
</evidence>
<evidence type="ECO:0000256" key="9">
    <source>
        <dbReference type="ARBA" id="ARBA00030795"/>
    </source>
</evidence>
<dbReference type="GO" id="GO:0003908">
    <property type="term" value="F:methylated-DNA-[protein]-cysteine S-methyltransferase activity"/>
    <property type="evidence" value="ECO:0007669"/>
    <property type="project" value="UniProtKB-EC"/>
</dbReference>
<dbReference type="PANTHER" id="PTHR10815">
    <property type="entry name" value="METHYLATED-DNA--PROTEIN-CYSTEINE METHYLTRANSFERASE"/>
    <property type="match status" value="1"/>
</dbReference>
<evidence type="ECO:0000256" key="2">
    <source>
        <dbReference type="ARBA" id="ARBA00008711"/>
    </source>
</evidence>
<dbReference type="Proteomes" id="UP001516400">
    <property type="component" value="Unassembled WGS sequence"/>
</dbReference>
<dbReference type="InterPro" id="IPR036388">
    <property type="entry name" value="WH-like_DNA-bd_sf"/>
</dbReference>
<feature type="domain" description="Methylated-DNA-[protein]-cysteine S-methyltransferase DNA binding" evidence="12">
    <location>
        <begin position="97"/>
        <end position="176"/>
    </location>
</feature>
<dbReference type="Pfam" id="PF01035">
    <property type="entry name" value="DNA_binding_1"/>
    <property type="match status" value="1"/>
</dbReference>
<dbReference type="GO" id="GO:0006281">
    <property type="term" value="P:DNA repair"/>
    <property type="evidence" value="ECO:0007669"/>
    <property type="project" value="UniProtKB-KW"/>
</dbReference>
<evidence type="ECO:0000256" key="8">
    <source>
        <dbReference type="ARBA" id="ARBA00023204"/>
    </source>
</evidence>
<dbReference type="FunFam" id="1.10.10.10:FF:000214">
    <property type="entry name" value="Methylated-DNA--protein-cysteine methyltransferase"/>
    <property type="match status" value="1"/>
</dbReference>
<reference evidence="13 14" key="1">
    <citation type="journal article" date="2021" name="BMC Biol.">
        <title>Horizontally acquired antibacterial genes associated with adaptive radiation of ladybird beetles.</title>
        <authorList>
            <person name="Li H.S."/>
            <person name="Tang X.F."/>
            <person name="Huang Y.H."/>
            <person name="Xu Z.Y."/>
            <person name="Chen M.L."/>
            <person name="Du X.Y."/>
            <person name="Qiu B.Y."/>
            <person name="Chen P.T."/>
            <person name="Zhang W."/>
            <person name="Slipinski A."/>
            <person name="Escalona H.E."/>
            <person name="Waterhouse R.M."/>
            <person name="Zwick A."/>
            <person name="Pang H."/>
        </authorList>
    </citation>
    <scope>NUCLEOTIDE SEQUENCE [LARGE SCALE GENOMIC DNA]</scope>
    <source>
        <strain evidence="13">SYSU2018</strain>
    </source>
</reference>
<comment type="similarity">
    <text evidence="2">Belongs to the MGMT family.</text>
</comment>
<evidence type="ECO:0000256" key="4">
    <source>
        <dbReference type="ARBA" id="ARBA00015377"/>
    </source>
</evidence>
<dbReference type="EMBL" id="JABFTP020000042">
    <property type="protein sequence ID" value="KAL3271054.1"/>
    <property type="molecule type" value="Genomic_DNA"/>
</dbReference>
<keyword evidence="7" id="KW-0227">DNA damage</keyword>
<evidence type="ECO:0000256" key="11">
    <source>
        <dbReference type="ARBA" id="ARBA00049348"/>
    </source>
</evidence>
<sequence>MAKINIVNDSSINNELTYGVGDSEFGQLFVVINETDGLCFSAFIDNPKTIPAELGKVKKIWPKANFTEDNAKIAKIVTKIFKENNSESVDLKLTGTDFQVSVWKAISNLKEGSTASYEDIAKAIGNPKAIRAVASAVANNKLAYLIPCHRVISKGGGLSKYKWGGHRKVKLLTHEKAI</sequence>
<dbReference type="Gene3D" id="3.30.160.70">
    <property type="entry name" value="Methylated DNA-protein cysteine methyltransferase domain"/>
    <property type="match status" value="1"/>
</dbReference>
<dbReference type="PROSITE" id="PS00374">
    <property type="entry name" value="MGMT"/>
    <property type="match status" value="1"/>
</dbReference>
<dbReference type="InterPro" id="IPR014048">
    <property type="entry name" value="MethylDNA_cys_MeTrfase_DNA-bd"/>
</dbReference>
<evidence type="ECO:0000256" key="10">
    <source>
        <dbReference type="ARBA" id="ARBA00031621"/>
    </source>
</evidence>
<keyword evidence="5" id="KW-0489">Methyltransferase</keyword>
<proteinExistence type="inferred from homology"/>
<evidence type="ECO:0000259" key="12">
    <source>
        <dbReference type="Pfam" id="PF01035"/>
    </source>
</evidence>
<evidence type="ECO:0000256" key="6">
    <source>
        <dbReference type="ARBA" id="ARBA00022679"/>
    </source>
</evidence>
<keyword evidence="8" id="KW-0234">DNA repair</keyword>
<protein>
    <recommendedName>
        <fullName evidence="4">Methylated-DNA--protein-cysteine methyltransferase</fullName>
        <ecNumber evidence="3">2.1.1.63</ecNumber>
    </recommendedName>
    <alternativeName>
        <fullName evidence="9">6-O-methylguanine-DNA methyltransferase</fullName>
    </alternativeName>
    <alternativeName>
        <fullName evidence="10">O-6-methylguanine-DNA-alkyltransferase</fullName>
    </alternativeName>
</protein>
<evidence type="ECO:0000256" key="7">
    <source>
        <dbReference type="ARBA" id="ARBA00022763"/>
    </source>
</evidence>
<dbReference type="NCBIfam" id="TIGR00589">
    <property type="entry name" value="ogt"/>
    <property type="match status" value="1"/>
</dbReference>
<evidence type="ECO:0000313" key="13">
    <source>
        <dbReference type="EMBL" id="KAL3271054.1"/>
    </source>
</evidence>
<dbReference type="AlphaFoldDB" id="A0ABD2MYG6"/>
<dbReference type="PANTHER" id="PTHR10815:SF13">
    <property type="entry name" value="METHYLATED-DNA--PROTEIN-CYSTEINE METHYLTRANSFERASE"/>
    <property type="match status" value="1"/>
</dbReference>
<comment type="caution">
    <text evidence="13">The sequence shown here is derived from an EMBL/GenBank/DDBJ whole genome shotgun (WGS) entry which is preliminary data.</text>
</comment>
<dbReference type="SUPFAM" id="SSF53155">
    <property type="entry name" value="Methylated DNA-protein cysteine methyltransferase domain"/>
    <property type="match status" value="1"/>
</dbReference>
<comment type="catalytic activity">
    <reaction evidence="1">
        <text>a 4-O-methyl-thymidine in DNA + L-cysteinyl-[protein] = a thymidine in DNA + S-methyl-L-cysteinyl-[protein]</text>
        <dbReference type="Rhea" id="RHEA:53428"/>
        <dbReference type="Rhea" id="RHEA-COMP:10131"/>
        <dbReference type="Rhea" id="RHEA-COMP:10132"/>
        <dbReference type="Rhea" id="RHEA-COMP:13555"/>
        <dbReference type="Rhea" id="RHEA-COMP:13556"/>
        <dbReference type="ChEBI" id="CHEBI:29950"/>
        <dbReference type="ChEBI" id="CHEBI:82612"/>
        <dbReference type="ChEBI" id="CHEBI:137386"/>
        <dbReference type="ChEBI" id="CHEBI:137387"/>
        <dbReference type="EC" id="2.1.1.63"/>
    </reaction>
</comment>
<dbReference type="InterPro" id="IPR036217">
    <property type="entry name" value="MethylDNA_cys_MeTrfase_DNAb"/>
</dbReference>
<dbReference type="CDD" id="cd06445">
    <property type="entry name" value="ATase"/>
    <property type="match status" value="1"/>
</dbReference>
<dbReference type="InterPro" id="IPR036631">
    <property type="entry name" value="MGMT_N_sf"/>
</dbReference>
<evidence type="ECO:0000256" key="5">
    <source>
        <dbReference type="ARBA" id="ARBA00022603"/>
    </source>
</evidence>
<dbReference type="GO" id="GO:0032259">
    <property type="term" value="P:methylation"/>
    <property type="evidence" value="ECO:0007669"/>
    <property type="project" value="UniProtKB-KW"/>
</dbReference>
<keyword evidence="14" id="KW-1185">Reference proteome</keyword>
<dbReference type="Gene3D" id="1.10.10.10">
    <property type="entry name" value="Winged helix-like DNA-binding domain superfamily/Winged helix DNA-binding domain"/>
    <property type="match status" value="1"/>
</dbReference>
<dbReference type="InterPro" id="IPR001497">
    <property type="entry name" value="MethylDNA_cys_MeTrfase_AS"/>
</dbReference>
<evidence type="ECO:0000256" key="3">
    <source>
        <dbReference type="ARBA" id="ARBA00011918"/>
    </source>
</evidence>
<accession>A0ABD2MYG6</accession>
<name>A0ABD2MYG6_9CUCU</name>
<gene>
    <name evidence="13" type="ORF">HHI36_021554</name>
</gene>
<keyword evidence="6" id="KW-0808">Transferase</keyword>
<comment type="catalytic activity">
    <reaction evidence="11">
        <text>a 6-O-methyl-2'-deoxyguanosine in DNA + L-cysteinyl-[protein] = S-methyl-L-cysteinyl-[protein] + a 2'-deoxyguanosine in DNA</text>
        <dbReference type="Rhea" id="RHEA:24000"/>
        <dbReference type="Rhea" id="RHEA-COMP:10131"/>
        <dbReference type="Rhea" id="RHEA-COMP:10132"/>
        <dbReference type="Rhea" id="RHEA-COMP:11367"/>
        <dbReference type="Rhea" id="RHEA-COMP:11368"/>
        <dbReference type="ChEBI" id="CHEBI:29950"/>
        <dbReference type="ChEBI" id="CHEBI:82612"/>
        <dbReference type="ChEBI" id="CHEBI:85445"/>
        <dbReference type="ChEBI" id="CHEBI:85448"/>
        <dbReference type="EC" id="2.1.1.63"/>
    </reaction>
</comment>
<dbReference type="EC" id="2.1.1.63" evidence="3"/>
<dbReference type="SUPFAM" id="SSF46767">
    <property type="entry name" value="Methylated DNA-protein cysteine methyltransferase, C-terminal domain"/>
    <property type="match status" value="1"/>
</dbReference>
<evidence type="ECO:0000256" key="1">
    <source>
        <dbReference type="ARBA" id="ARBA00001286"/>
    </source>
</evidence>